<gene>
    <name evidence="17" type="ORF">B0I71DRAFT_163235</name>
    <name evidence="16" type="ORF">YALI1_E40671g</name>
</gene>
<dbReference type="GeneID" id="2912364"/>
<name>A0A1D8NL70_YARLL</name>
<keyword evidence="12" id="KW-0376">Hydrogen peroxide</keyword>
<dbReference type="Proteomes" id="UP000256601">
    <property type="component" value="Unassembled WGS sequence"/>
</dbReference>
<dbReference type="PANTHER" id="PTHR11465">
    <property type="entry name" value="CATALASE"/>
    <property type="match status" value="1"/>
</dbReference>
<dbReference type="GO" id="GO:0042542">
    <property type="term" value="P:response to hydrogen peroxide"/>
    <property type="evidence" value="ECO:0007669"/>
    <property type="project" value="TreeGrafter"/>
</dbReference>
<dbReference type="PRINTS" id="PR00067">
    <property type="entry name" value="CATALASE"/>
</dbReference>
<dbReference type="EC" id="1.11.1.6" evidence="5"/>
<evidence type="ECO:0000259" key="15">
    <source>
        <dbReference type="SMART" id="SM01060"/>
    </source>
</evidence>
<evidence type="ECO:0000256" key="13">
    <source>
        <dbReference type="ARBA" id="ARBA00073675"/>
    </source>
</evidence>
<dbReference type="InterPro" id="IPR010582">
    <property type="entry name" value="Catalase_immune_responsive"/>
</dbReference>
<dbReference type="VEuPathDB" id="FungiDB:YALI0_E34265g"/>
<dbReference type="PROSITE" id="PS51402">
    <property type="entry name" value="CATALASE_3"/>
    <property type="match status" value="1"/>
</dbReference>
<dbReference type="FunFam" id="2.40.180.10:FF:000013">
    <property type="entry name" value="Catalase"/>
    <property type="match status" value="1"/>
</dbReference>
<dbReference type="GO" id="GO:0004096">
    <property type="term" value="F:catalase activity"/>
    <property type="evidence" value="ECO:0007669"/>
    <property type="project" value="UniProtKB-EC"/>
</dbReference>
<evidence type="ECO:0000256" key="9">
    <source>
        <dbReference type="ARBA" id="ARBA00022723"/>
    </source>
</evidence>
<comment type="similarity">
    <text evidence="4">Belongs to the catalase family.</text>
</comment>
<keyword evidence="11 14" id="KW-0408">Iron</keyword>
<evidence type="ECO:0000256" key="12">
    <source>
        <dbReference type="ARBA" id="ARBA00023324"/>
    </source>
</evidence>
<dbReference type="OrthoDB" id="6880011at2759"/>
<proteinExistence type="inferred from homology"/>
<dbReference type="Proteomes" id="UP000182444">
    <property type="component" value="Chromosome 1E"/>
</dbReference>
<feature type="domain" description="Catalase core" evidence="15">
    <location>
        <begin position="16"/>
        <end position="411"/>
    </location>
</feature>
<dbReference type="SMR" id="A0A1D8NL70"/>
<dbReference type="Gene3D" id="2.40.180.10">
    <property type="entry name" value="Catalase core domain"/>
    <property type="match status" value="1"/>
</dbReference>
<dbReference type="RefSeq" id="XP_504765.1">
    <property type="nucleotide sequence ID" value="XM_504765.1"/>
</dbReference>
<dbReference type="SUPFAM" id="SSF56634">
    <property type="entry name" value="Heme-dependent catalase-like"/>
    <property type="match status" value="1"/>
</dbReference>
<dbReference type="EMBL" id="KZ858959">
    <property type="protein sequence ID" value="RDW27742.1"/>
    <property type="molecule type" value="Genomic_DNA"/>
</dbReference>
<dbReference type="eggNOG" id="KOG0047">
    <property type="taxonomic scope" value="Eukaryota"/>
</dbReference>
<evidence type="ECO:0000256" key="14">
    <source>
        <dbReference type="PIRSR" id="PIRSR038928-2"/>
    </source>
</evidence>
<dbReference type="VEuPathDB" id="FungiDB:YALI1_E40671g"/>
<dbReference type="GO" id="GO:0005777">
    <property type="term" value="C:peroxisome"/>
    <property type="evidence" value="ECO:0007669"/>
    <property type="project" value="TreeGrafter"/>
</dbReference>
<evidence type="ECO:0000256" key="3">
    <source>
        <dbReference type="ARBA" id="ARBA00004496"/>
    </source>
</evidence>
<dbReference type="GO" id="GO:0042744">
    <property type="term" value="P:hydrogen peroxide catabolic process"/>
    <property type="evidence" value="ECO:0007669"/>
    <property type="project" value="UniProtKB-KW"/>
</dbReference>
<dbReference type="AlphaFoldDB" id="A0A1D8NL70"/>
<evidence type="ECO:0000256" key="10">
    <source>
        <dbReference type="ARBA" id="ARBA00023002"/>
    </source>
</evidence>
<dbReference type="SMART" id="SM01060">
    <property type="entry name" value="Catalase"/>
    <property type="match status" value="1"/>
</dbReference>
<dbReference type="InterPro" id="IPR018028">
    <property type="entry name" value="Catalase"/>
</dbReference>
<evidence type="ECO:0000256" key="6">
    <source>
        <dbReference type="ARBA" id="ARBA00022490"/>
    </source>
</evidence>
<dbReference type="GO" id="GO:0046872">
    <property type="term" value="F:metal ion binding"/>
    <property type="evidence" value="ECO:0007669"/>
    <property type="project" value="UniProtKB-KW"/>
</dbReference>
<dbReference type="PANTHER" id="PTHR11465:SF62">
    <property type="entry name" value="CATALASE T"/>
    <property type="match status" value="1"/>
</dbReference>
<dbReference type="Pfam" id="PF00199">
    <property type="entry name" value="Catalase"/>
    <property type="match status" value="1"/>
</dbReference>
<keyword evidence="10" id="KW-0560">Oxidoreductase</keyword>
<keyword evidence="9 14" id="KW-0479">Metal-binding</keyword>
<evidence type="ECO:0000313" key="19">
    <source>
        <dbReference type="Proteomes" id="UP000256601"/>
    </source>
</evidence>
<keyword evidence="8 14" id="KW-0349">Heme</keyword>
<dbReference type="GO" id="GO:0020037">
    <property type="term" value="F:heme binding"/>
    <property type="evidence" value="ECO:0007669"/>
    <property type="project" value="InterPro"/>
</dbReference>
<comment type="cofactor">
    <cofactor evidence="1 14">
        <name>heme</name>
        <dbReference type="ChEBI" id="CHEBI:30413"/>
    </cofactor>
</comment>
<keyword evidence="7" id="KW-0575">Peroxidase</keyword>
<dbReference type="PIRSF" id="PIRSF038928">
    <property type="entry name" value="Catalase_clade1-3"/>
    <property type="match status" value="1"/>
</dbReference>
<dbReference type="InterPro" id="IPR011614">
    <property type="entry name" value="Catalase_core"/>
</dbReference>
<dbReference type="PROSITE" id="PS00438">
    <property type="entry name" value="CATALASE_2"/>
    <property type="match status" value="1"/>
</dbReference>
<dbReference type="OMA" id="QERMVWH"/>
<evidence type="ECO:0000256" key="7">
    <source>
        <dbReference type="ARBA" id="ARBA00022559"/>
    </source>
</evidence>
<dbReference type="GO" id="GO:0005739">
    <property type="term" value="C:mitochondrion"/>
    <property type="evidence" value="ECO:0007669"/>
    <property type="project" value="TreeGrafter"/>
</dbReference>
<feature type="binding site" description="axial binding residue" evidence="14">
    <location>
        <position position="350"/>
    </location>
    <ligand>
        <name>heme</name>
        <dbReference type="ChEBI" id="CHEBI:30413"/>
    </ligand>
    <ligandPart>
        <name>Fe</name>
        <dbReference type="ChEBI" id="CHEBI:18248"/>
    </ligandPart>
</feature>
<comment type="subcellular location">
    <subcellularLocation>
        <location evidence="3">Cytoplasm</location>
    </subcellularLocation>
</comment>
<organism evidence="16 18">
    <name type="scientific">Yarrowia lipolytica</name>
    <name type="common">Candida lipolytica</name>
    <dbReference type="NCBI Taxonomy" id="4952"/>
    <lineage>
        <taxon>Eukaryota</taxon>
        <taxon>Fungi</taxon>
        <taxon>Dikarya</taxon>
        <taxon>Ascomycota</taxon>
        <taxon>Saccharomycotina</taxon>
        <taxon>Dipodascomycetes</taxon>
        <taxon>Dipodascales</taxon>
        <taxon>Dipodascales incertae sedis</taxon>
        <taxon>Yarrowia</taxon>
    </lineage>
</organism>
<evidence type="ECO:0000256" key="8">
    <source>
        <dbReference type="ARBA" id="ARBA00022617"/>
    </source>
</evidence>
<protein>
    <recommendedName>
        <fullName evidence="13">Catalase T</fullName>
        <ecNumber evidence="5">1.11.1.6</ecNumber>
    </recommendedName>
</protein>
<evidence type="ECO:0000313" key="18">
    <source>
        <dbReference type="Proteomes" id="UP000182444"/>
    </source>
</evidence>
<dbReference type="KEGG" id="yli:2912364"/>
<reference evidence="17 19" key="2">
    <citation type="submission" date="2018-07" db="EMBL/GenBank/DDBJ databases">
        <title>Draft Genome Assemblies for Five Robust Yarrowia lipolytica Strains Exhibiting High Lipid Production and Pentose Sugar Utilization and Sugar Alcohol Secretion from Undetoxified Lignocellulosic Biomass Hydrolysates.</title>
        <authorList>
            <consortium name="DOE Joint Genome Institute"/>
            <person name="Walker C."/>
            <person name="Ryu S."/>
            <person name="Na H."/>
            <person name="Zane M."/>
            <person name="LaButti K."/>
            <person name="Lipzen A."/>
            <person name="Haridas S."/>
            <person name="Barry K."/>
            <person name="Grigoriev I.V."/>
            <person name="Quarterman J."/>
            <person name="Slininger P."/>
            <person name="Dien B."/>
            <person name="Trinh C.T."/>
        </authorList>
    </citation>
    <scope>NUCLEOTIDE SEQUENCE [LARGE SCALE GENOMIC DNA]</scope>
    <source>
        <strain evidence="17 19">YB392</strain>
    </source>
</reference>
<evidence type="ECO:0000256" key="11">
    <source>
        <dbReference type="ARBA" id="ARBA00023004"/>
    </source>
</evidence>
<evidence type="ECO:0000256" key="1">
    <source>
        <dbReference type="ARBA" id="ARBA00001971"/>
    </source>
</evidence>
<dbReference type="InterPro" id="IPR020835">
    <property type="entry name" value="Catalase_sf"/>
</dbReference>
<evidence type="ECO:0000313" key="17">
    <source>
        <dbReference type="EMBL" id="RDW27742.1"/>
    </source>
</evidence>
<evidence type="ECO:0000256" key="5">
    <source>
        <dbReference type="ARBA" id="ARBA00012314"/>
    </source>
</evidence>
<dbReference type="Pfam" id="PF06628">
    <property type="entry name" value="Catalase-rel"/>
    <property type="match status" value="1"/>
</dbReference>
<accession>A0A1D8NL70</accession>
<evidence type="ECO:0000256" key="4">
    <source>
        <dbReference type="ARBA" id="ARBA00005329"/>
    </source>
</evidence>
<dbReference type="EMBL" id="CP017557">
    <property type="protein sequence ID" value="AOW06378.1"/>
    <property type="molecule type" value="Genomic_DNA"/>
</dbReference>
<keyword evidence="6" id="KW-0963">Cytoplasm</keyword>
<comment type="function">
    <text evidence="2">Occurs in almost all aerobically respiring organisms and serves to protect cells from the toxic effects of hydrogen peroxide.</text>
</comment>
<reference evidence="16 18" key="1">
    <citation type="journal article" date="2016" name="PLoS ONE">
        <title>Sequence Assembly of Yarrowia lipolytica Strain W29/CLIB89 Shows Transposable Element Diversity.</title>
        <authorList>
            <person name="Magnan C."/>
            <person name="Yu J."/>
            <person name="Chang I."/>
            <person name="Jahn E."/>
            <person name="Kanomata Y."/>
            <person name="Wu J."/>
            <person name="Zeller M."/>
            <person name="Oakes M."/>
            <person name="Baldi P."/>
            <person name="Sandmeyer S."/>
        </authorList>
    </citation>
    <scope>NUCLEOTIDE SEQUENCE [LARGE SCALE GENOMIC DNA]</scope>
    <source>
        <strain evidence="16">CLIB89</strain>
        <strain evidence="18">CLIB89(W29)</strain>
    </source>
</reference>
<evidence type="ECO:0000313" key="16">
    <source>
        <dbReference type="EMBL" id="AOW06378.1"/>
    </source>
</evidence>
<evidence type="ECO:0000256" key="2">
    <source>
        <dbReference type="ARBA" id="ARBA00003918"/>
    </source>
</evidence>
<sequence>MSKELYANSKDDAVYSYSFGVPYPHHPYSSQRAGPTGPLLLQDTYLIDALAHFDRERIPERVVHANGGGAHGYFEVTDDISDITYAEPFQKIGYKCPTTVRFSTVGGERGSPDTARDPRGFAVKHKTDWGNWDMVGLNSPVFFIRDPVKFIHVNHSQKRDPQTNLTAGDDASNYWNYLVQNPESLHQVVYMFGDRGTPNGWRHMNCFSTHTYKMINKEGKLTYVQFHYKSDQGVKNFTGPEAAEMAGKSPDHDQKDLFFAIDNGDYPSWTVSLQTMTPEQAEEWEYSILDMTKTWPYDKFPLRKVGKLVLNKNAENFFEEIEQAAFSPSNLIHGIEASDDPVLQARLFSYPDTARHRLGPNFNQLPVNQARTFQKGSGCPFMAGNFQRDGNMAIHNQGNRPNYLSTIRPIQSVSVPNEDFKNTHDYCGVVTKEMEDESFKVQAEAAKKHNEKIWESSSYLYLSGFQESDAAQPRDLYERVYDDAAKQRMIDNVVDHASTIKQHGLKEQVAKYFGRISDDLGKKIAEGLGVPY</sequence>
<dbReference type="InterPro" id="IPR024711">
    <property type="entry name" value="Catalase_clade1/3"/>
</dbReference>
<dbReference type="InterPro" id="IPR024708">
    <property type="entry name" value="Catalase_AS"/>
</dbReference>